<reference evidence="1" key="1">
    <citation type="journal article" date="2020" name="Stud. Mycol.">
        <title>101 Dothideomycetes genomes: a test case for predicting lifestyles and emergence of pathogens.</title>
        <authorList>
            <person name="Haridas S."/>
            <person name="Albert R."/>
            <person name="Binder M."/>
            <person name="Bloem J."/>
            <person name="Labutti K."/>
            <person name="Salamov A."/>
            <person name="Andreopoulos B."/>
            <person name="Baker S."/>
            <person name="Barry K."/>
            <person name="Bills G."/>
            <person name="Bluhm B."/>
            <person name="Cannon C."/>
            <person name="Castanera R."/>
            <person name="Culley D."/>
            <person name="Daum C."/>
            <person name="Ezra D."/>
            <person name="Gonzalez J."/>
            <person name="Henrissat B."/>
            <person name="Kuo A."/>
            <person name="Liang C."/>
            <person name="Lipzen A."/>
            <person name="Lutzoni F."/>
            <person name="Magnuson J."/>
            <person name="Mondo S."/>
            <person name="Nolan M."/>
            <person name="Ohm R."/>
            <person name="Pangilinan J."/>
            <person name="Park H.-J."/>
            <person name="Ramirez L."/>
            <person name="Alfaro M."/>
            <person name="Sun H."/>
            <person name="Tritt A."/>
            <person name="Yoshinaga Y."/>
            <person name="Zwiers L.-H."/>
            <person name="Turgeon B."/>
            <person name="Goodwin S."/>
            <person name="Spatafora J."/>
            <person name="Crous P."/>
            <person name="Grigoriev I."/>
        </authorList>
    </citation>
    <scope>NUCLEOTIDE SEQUENCE</scope>
    <source>
        <strain evidence="1">CBS 122681</strain>
    </source>
</reference>
<dbReference type="Proteomes" id="UP000799324">
    <property type="component" value="Unassembled WGS sequence"/>
</dbReference>
<protein>
    <submittedName>
        <fullName evidence="1">Uncharacterized protein</fullName>
    </submittedName>
</protein>
<sequence length="90" mass="10108">MKFYIFAPNAHRSQPKAFPRGLQREVVSLLTLIAVVSPSRSSYFARCMTDQAPRRWRLVPERGHGTNSAGAVVEDLSGVNIRRGLLLRQT</sequence>
<organism evidence="1 2">
    <name type="scientific">Lophiostoma macrostomum CBS 122681</name>
    <dbReference type="NCBI Taxonomy" id="1314788"/>
    <lineage>
        <taxon>Eukaryota</taxon>
        <taxon>Fungi</taxon>
        <taxon>Dikarya</taxon>
        <taxon>Ascomycota</taxon>
        <taxon>Pezizomycotina</taxon>
        <taxon>Dothideomycetes</taxon>
        <taxon>Pleosporomycetidae</taxon>
        <taxon>Pleosporales</taxon>
        <taxon>Lophiostomataceae</taxon>
        <taxon>Lophiostoma</taxon>
    </lineage>
</organism>
<dbReference type="AlphaFoldDB" id="A0A6A6TNY0"/>
<dbReference type="EMBL" id="MU004295">
    <property type="protein sequence ID" value="KAF2661176.1"/>
    <property type="molecule type" value="Genomic_DNA"/>
</dbReference>
<evidence type="ECO:0000313" key="1">
    <source>
        <dbReference type="EMBL" id="KAF2661176.1"/>
    </source>
</evidence>
<name>A0A6A6TNY0_9PLEO</name>
<evidence type="ECO:0000313" key="2">
    <source>
        <dbReference type="Proteomes" id="UP000799324"/>
    </source>
</evidence>
<accession>A0A6A6TNY0</accession>
<proteinExistence type="predicted"/>
<keyword evidence="2" id="KW-1185">Reference proteome</keyword>
<gene>
    <name evidence="1" type="ORF">K491DRAFT_480494</name>
</gene>